<evidence type="ECO:0000256" key="11">
    <source>
        <dbReference type="ARBA" id="ARBA00049524"/>
    </source>
</evidence>
<organism evidence="13 14">
    <name type="scientific">Cephalotrichum gorgonifer</name>
    <dbReference type="NCBI Taxonomy" id="2041049"/>
    <lineage>
        <taxon>Eukaryota</taxon>
        <taxon>Fungi</taxon>
        <taxon>Dikarya</taxon>
        <taxon>Ascomycota</taxon>
        <taxon>Pezizomycotina</taxon>
        <taxon>Sordariomycetes</taxon>
        <taxon>Hypocreomycetidae</taxon>
        <taxon>Microascales</taxon>
        <taxon>Microascaceae</taxon>
        <taxon>Cephalotrichum</taxon>
    </lineage>
</organism>
<dbReference type="PANTHER" id="PTHR20531:SF1">
    <property type="entry name" value="N-ALPHA-ACETYLTRANSFERASE 40"/>
    <property type="match status" value="1"/>
</dbReference>
<dbReference type="GO" id="GO:1990189">
    <property type="term" value="F:protein N-terminal-serine acetyltransferase activity"/>
    <property type="evidence" value="ECO:0007669"/>
    <property type="project" value="UniProtKB-EC"/>
</dbReference>
<evidence type="ECO:0000313" key="14">
    <source>
        <dbReference type="Proteomes" id="UP001187682"/>
    </source>
</evidence>
<reference evidence="13" key="1">
    <citation type="submission" date="2018-03" db="EMBL/GenBank/DDBJ databases">
        <authorList>
            <person name="Guldener U."/>
        </authorList>
    </citation>
    <scope>NUCLEOTIDE SEQUENCE</scope>
</reference>
<evidence type="ECO:0000256" key="2">
    <source>
        <dbReference type="ARBA" id="ARBA00004496"/>
    </source>
</evidence>
<dbReference type="Gene3D" id="3.40.630.30">
    <property type="match status" value="1"/>
</dbReference>
<dbReference type="GO" id="GO:0005737">
    <property type="term" value="C:cytoplasm"/>
    <property type="evidence" value="ECO:0007669"/>
    <property type="project" value="UniProtKB-SubCell"/>
</dbReference>
<protein>
    <recommendedName>
        <fullName evidence="5">N-alpha-acetyltransferase 40</fullName>
        <ecNumber evidence="4">2.3.1.257</ecNumber>
    </recommendedName>
</protein>
<accession>A0AAE8SUV4</accession>
<evidence type="ECO:0000256" key="7">
    <source>
        <dbReference type="ARBA" id="ARBA00022679"/>
    </source>
</evidence>
<dbReference type="AlphaFoldDB" id="A0AAE8SUV4"/>
<dbReference type="GO" id="GO:0043998">
    <property type="term" value="F:histone H2A acetyltransferase activity"/>
    <property type="evidence" value="ECO:0007669"/>
    <property type="project" value="InterPro"/>
</dbReference>
<evidence type="ECO:0000256" key="10">
    <source>
        <dbReference type="ARBA" id="ARBA00047821"/>
    </source>
</evidence>
<keyword evidence="14" id="KW-1185">Reference proteome</keyword>
<evidence type="ECO:0000256" key="6">
    <source>
        <dbReference type="ARBA" id="ARBA00022490"/>
    </source>
</evidence>
<dbReference type="InterPro" id="IPR016181">
    <property type="entry name" value="Acyl_CoA_acyltransferase"/>
</dbReference>
<evidence type="ECO:0000256" key="5">
    <source>
        <dbReference type="ARBA" id="ARBA00015043"/>
    </source>
</evidence>
<dbReference type="InterPro" id="IPR039949">
    <property type="entry name" value="NAA40"/>
</dbReference>
<comment type="similarity">
    <text evidence="3">Belongs to the acetyltransferase family. NAA40 subfamily.</text>
</comment>
<feature type="domain" description="N-acetyltransferase" evidence="12">
    <location>
        <begin position="51"/>
        <end position="213"/>
    </location>
</feature>
<keyword evidence="7" id="KW-0808">Transferase</keyword>
<sequence>MPRRRRPTGPIEAANRKSDEEFVRDYLQSSPAWSSEWMHPNTGAKYSLQLSRTSALSDDDLKGCFNLVEETSGADYRSSAGGWHPREKKTEMASEDLRYILVKDNSGDLRAFTSLMPCFEEGEPVVYCYEIHLKPELRGCGLGKLMIGFLVTVAENLPPITKVMLTSFLSNEQALKFYKGMGFEKDAISPEPRKLRYGKVFSPDYVIMSKGVRGQSREI</sequence>
<evidence type="ECO:0000259" key="12">
    <source>
        <dbReference type="PROSITE" id="PS51186"/>
    </source>
</evidence>
<keyword evidence="8" id="KW-0539">Nucleus</keyword>
<dbReference type="EC" id="2.3.1.257" evidence="4"/>
<dbReference type="GO" id="GO:0010485">
    <property type="term" value="F:histone H4 acetyltransferase activity"/>
    <property type="evidence" value="ECO:0007669"/>
    <property type="project" value="InterPro"/>
</dbReference>
<evidence type="ECO:0000256" key="8">
    <source>
        <dbReference type="ARBA" id="ARBA00023242"/>
    </source>
</evidence>
<dbReference type="PROSITE" id="PS51186">
    <property type="entry name" value="GNAT"/>
    <property type="match status" value="1"/>
</dbReference>
<dbReference type="PANTHER" id="PTHR20531">
    <property type="entry name" value="N-ALPHA-ACETYLTRANSFERASE 40"/>
    <property type="match status" value="1"/>
</dbReference>
<evidence type="ECO:0000313" key="13">
    <source>
        <dbReference type="EMBL" id="SPO02098.1"/>
    </source>
</evidence>
<dbReference type="EMBL" id="ONZQ02000006">
    <property type="protein sequence ID" value="SPO02098.1"/>
    <property type="molecule type" value="Genomic_DNA"/>
</dbReference>
<dbReference type="GO" id="GO:0005634">
    <property type="term" value="C:nucleus"/>
    <property type="evidence" value="ECO:0007669"/>
    <property type="project" value="UniProtKB-SubCell"/>
</dbReference>
<evidence type="ECO:0000256" key="3">
    <source>
        <dbReference type="ARBA" id="ARBA00008870"/>
    </source>
</evidence>
<comment type="catalytic activity">
    <reaction evidence="11">
        <text>N-terminal L-seryl-[histone H4] + acetyl-CoA = N-terminal N(alpha)-acetyl-L-seryl-[histone H4] + CoA + H(+)</text>
        <dbReference type="Rhea" id="RHEA:50596"/>
        <dbReference type="Rhea" id="RHEA-COMP:12740"/>
        <dbReference type="Rhea" id="RHEA-COMP:12743"/>
        <dbReference type="ChEBI" id="CHEBI:15378"/>
        <dbReference type="ChEBI" id="CHEBI:57287"/>
        <dbReference type="ChEBI" id="CHEBI:57288"/>
        <dbReference type="ChEBI" id="CHEBI:64738"/>
        <dbReference type="ChEBI" id="CHEBI:83690"/>
        <dbReference type="EC" id="2.3.1.257"/>
    </reaction>
</comment>
<dbReference type="Pfam" id="PF00583">
    <property type="entry name" value="Acetyltransf_1"/>
    <property type="match status" value="1"/>
</dbReference>
<dbReference type="Proteomes" id="UP001187682">
    <property type="component" value="Unassembled WGS sequence"/>
</dbReference>
<evidence type="ECO:0000256" key="9">
    <source>
        <dbReference type="ARBA" id="ARBA00023315"/>
    </source>
</evidence>
<keyword evidence="9" id="KW-0012">Acyltransferase</keyword>
<evidence type="ECO:0000256" key="4">
    <source>
        <dbReference type="ARBA" id="ARBA00012950"/>
    </source>
</evidence>
<proteinExistence type="inferred from homology"/>
<comment type="caution">
    <text evidence="13">The sequence shown here is derived from an EMBL/GenBank/DDBJ whole genome shotgun (WGS) entry which is preliminary data.</text>
</comment>
<dbReference type="SUPFAM" id="SSF55729">
    <property type="entry name" value="Acyl-CoA N-acyltransferases (Nat)"/>
    <property type="match status" value="1"/>
</dbReference>
<name>A0AAE8SUV4_9PEZI</name>
<keyword evidence="6" id="KW-0963">Cytoplasm</keyword>
<comment type="subcellular location">
    <subcellularLocation>
        <location evidence="2">Cytoplasm</location>
    </subcellularLocation>
    <subcellularLocation>
        <location evidence="1">Nucleus</location>
    </subcellularLocation>
</comment>
<gene>
    <name evidence="13" type="ORF">DNG_04771</name>
</gene>
<evidence type="ECO:0000256" key="1">
    <source>
        <dbReference type="ARBA" id="ARBA00004123"/>
    </source>
</evidence>
<comment type="catalytic activity">
    <reaction evidence="10">
        <text>N-terminal L-seryl-[histone H2A] + acetyl-CoA = N-terminal N(alpha)-acetyl-L-seryl-[histone H2A] + CoA + H(+)</text>
        <dbReference type="Rhea" id="RHEA:50600"/>
        <dbReference type="Rhea" id="RHEA-COMP:12742"/>
        <dbReference type="Rhea" id="RHEA-COMP:12744"/>
        <dbReference type="ChEBI" id="CHEBI:15378"/>
        <dbReference type="ChEBI" id="CHEBI:57287"/>
        <dbReference type="ChEBI" id="CHEBI:57288"/>
        <dbReference type="ChEBI" id="CHEBI:64738"/>
        <dbReference type="ChEBI" id="CHEBI:83690"/>
        <dbReference type="EC" id="2.3.1.257"/>
    </reaction>
</comment>
<dbReference type="InterPro" id="IPR000182">
    <property type="entry name" value="GNAT_dom"/>
</dbReference>